<dbReference type="EMBL" id="JAMFMB010000006">
    <property type="protein sequence ID" value="MCL6283166.1"/>
    <property type="molecule type" value="Genomic_DNA"/>
</dbReference>
<dbReference type="Gene3D" id="3.10.180.10">
    <property type="entry name" value="2,3-Dihydroxybiphenyl 1,2-Dioxygenase, domain 1"/>
    <property type="match status" value="1"/>
</dbReference>
<reference evidence="2" key="1">
    <citation type="submission" date="2022-05" db="EMBL/GenBank/DDBJ databases">
        <authorList>
            <person name="Park J.-S."/>
        </authorList>
    </citation>
    <scope>NUCLEOTIDE SEQUENCE</scope>
    <source>
        <strain evidence="2">2012CJ41-6</strain>
    </source>
</reference>
<keyword evidence="3" id="KW-1185">Reference proteome</keyword>
<dbReference type="Pfam" id="PF13468">
    <property type="entry name" value="Glyoxalase_3"/>
    <property type="match status" value="1"/>
</dbReference>
<gene>
    <name evidence="2" type="ORF">M3P21_06435</name>
</gene>
<sequence>MRLDHLAVLGTTLEEAAEHVEASLGVALGPGGQHAKYGTHNRLMGLEGGLYLEAIAIEPGVAPQEHPRWMDLDRFSGPARLANWIIRSDDLEDELALLPMPSQRIVQLERGDLRWKMTVPKDGILPFGGMFPSVLQWMGRMPGGSFAPTGCTLRRLTIRHPQADDLRADLGRVLPDDRIAVETGPVGMVADFDTPSGRRVLE</sequence>
<dbReference type="InterPro" id="IPR025870">
    <property type="entry name" value="Glyoxalase-like_dom"/>
</dbReference>
<dbReference type="RefSeq" id="WP_249707813.1">
    <property type="nucleotide sequence ID" value="NZ_JAMFMB010000006.1"/>
</dbReference>
<accession>A0ABT0PZV8</accession>
<evidence type="ECO:0000313" key="3">
    <source>
        <dbReference type="Proteomes" id="UP001203880"/>
    </source>
</evidence>
<feature type="domain" description="Glyoxalase-like" evidence="1">
    <location>
        <begin position="3"/>
        <end position="172"/>
    </location>
</feature>
<name>A0ABT0PZV8_9RHOB</name>
<protein>
    <submittedName>
        <fullName evidence="2">VOC family protein</fullName>
    </submittedName>
</protein>
<proteinExistence type="predicted"/>
<comment type="caution">
    <text evidence="2">The sequence shown here is derived from an EMBL/GenBank/DDBJ whole genome shotgun (WGS) entry which is preliminary data.</text>
</comment>
<evidence type="ECO:0000313" key="2">
    <source>
        <dbReference type="EMBL" id="MCL6283166.1"/>
    </source>
</evidence>
<organism evidence="2 3">
    <name type="scientific">Ruegeria spongiae</name>
    <dbReference type="NCBI Taxonomy" id="2942209"/>
    <lineage>
        <taxon>Bacteria</taxon>
        <taxon>Pseudomonadati</taxon>
        <taxon>Pseudomonadota</taxon>
        <taxon>Alphaproteobacteria</taxon>
        <taxon>Rhodobacterales</taxon>
        <taxon>Roseobacteraceae</taxon>
        <taxon>Ruegeria</taxon>
    </lineage>
</organism>
<evidence type="ECO:0000259" key="1">
    <source>
        <dbReference type="Pfam" id="PF13468"/>
    </source>
</evidence>
<dbReference type="InterPro" id="IPR029068">
    <property type="entry name" value="Glyas_Bleomycin-R_OHBP_Dase"/>
</dbReference>
<dbReference type="Proteomes" id="UP001203880">
    <property type="component" value="Unassembled WGS sequence"/>
</dbReference>